<gene>
    <name evidence="3" type="ORF">BRAN1462_LOCUS55705</name>
</gene>
<feature type="transmembrane region" description="Helical" evidence="2">
    <location>
        <begin position="150"/>
        <end position="174"/>
    </location>
</feature>
<keyword evidence="2" id="KW-0812">Transmembrane</keyword>
<feature type="region of interest" description="Disordered" evidence="1">
    <location>
        <begin position="314"/>
        <end position="333"/>
    </location>
</feature>
<organism evidence="3">
    <name type="scientific">Zooxanthella nutricula</name>
    <dbReference type="NCBI Taxonomy" id="1333877"/>
    <lineage>
        <taxon>Eukaryota</taxon>
        <taxon>Sar</taxon>
        <taxon>Alveolata</taxon>
        <taxon>Dinophyceae</taxon>
        <taxon>Peridiniales</taxon>
        <taxon>Peridiniales incertae sedis</taxon>
        <taxon>Zooxanthella</taxon>
    </lineage>
</organism>
<feature type="transmembrane region" description="Helical" evidence="2">
    <location>
        <begin position="7"/>
        <end position="29"/>
    </location>
</feature>
<evidence type="ECO:0000313" key="3">
    <source>
        <dbReference type="EMBL" id="CAD9637883.1"/>
    </source>
</evidence>
<dbReference type="EMBL" id="HBGW01087974">
    <property type="protein sequence ID" value="CAD9637883.1"/>
    <property type="molecule type" value="Transcribed_RNA"/>
</dbReference>
<accession>A0A7S2QB84</accession>
<feature type="compositionally biased region" description="Pro residues" evidence="1">
    <location>
        <begin position="316"/>
        <end position="333"/>
    </location>
</feature>
<keyword evidence="2" id="KW-0472">Membrane</keyword>
<evidence type="ECO:0000256" key="1">
    <source>
        <dbReference type="SAM" id="MobiDB-lite"/>
    </source>
</evidence>
<name>A0A7S2QB84_9DINO</name>
<evidence type="ECO:0000256" key="2">
    <source>
        <dbReference type="SAM" id="Phobius"/>
    </source>
</evidence>
<proteinExistence type="predicted"/>
<feature type="transmembrane region" description="Helical" evidence="2">
    <location>
        <begin position="112"/>
        <end position="138"/>
    </location>
</feature>
<protein>
    <submittedName>
        <fullName evidence="3">Uncharacterized protein</fullName>
    </submittedName>
</protein>
<sequence length="333" mass="35912">MGKEPASWVFILAGMDVLGWVALIGITNFEWLYANNALWTIRATLFQTRMKPGGIPAMLGTLTGLVGDSASKVQGALEAFFSHTESLQHAAQTFCTLTFQATLSSWCHQWHYAWVGGMIMATCIGFASLFLVVGNVILHFYNRQPTRRGWTAMVWCFTAAPAMLFGGFVTYAIMTSSFGDDEFAKMTGVEALGAPGPKCTWGVGFIFGQCLTALSACPAAVVLCGMERHGDETDVEEFIGKEIVSRAERRKSSQYGAHASSARAVGSALTGLAGHGMSQPAPGMYTMEVVQGQFLDTHLVPAGYSEAQVQMQPMPLIQPPPQPPPQVQPQPAF</sequence>
<reference evidence="3" key="1">
    <citation type="submission" date="2021-01" db="EMBL/GenBank/DDBJ databases">
        <authorList>
            <person name="Corre E."/>
            <person name="Pelletier E."/>
            <person name="Niang G."/>
            <person name="Scheremetjew M."/>
            <person name="Finn R."/>
            <person name="Kale V."/>
            <person name="Holt S."/>
            <person name="Cochrane G."/>
            <person name="Meng A."/>
            <person name="Brown T."/>
            <person name="Cohen L."/>
        </authorList>
    </citation>
    <scope>NUCLEOTIDE SEQUENCE</scope>
    <source>
        <strain evidence="3">RCC3387</strain>
    </source>
</reference>
<dbReference type="AlphaFoldDB" id="A0A7S2QB84"/>
<keyword evidence="2" id="KW-1133">Transmembrane helix</keyword>